<dbReference type="VEuPathDB" id="FungiDB:H310_03276"/>
<feature type="compositionally biased region" description="Basic and acidic residues" evidence="1">
    <location>
        <begin position="2031"/>
        <end position="2040"/>
    </location>
</feature>
<protein>
    <recommendedName>
        <fullName evidence="4">Tudor domain-containing protein</fullName>
    </recommendedName>
</protein>
<feature type="compositionally biased region" description="Basic and acidic residues" evidence="1">
    <location>
        <begin position="1364"/>
        <end position="1378"/>
    </location>
</feature>
<organism evidence="2 3">
    <name type="scientific">Aphanomyces invadans</name>
    <dbReference type="NCBI Taxonomy" id="157072"/>
    <lineage>
        <taxon>Eukaryota</taxon>
        <taxon>Sar</taxon>
        <taxon>Stramenopiles</taxon>
        <taxon>Oomycota</taxon>
        <taxon>Saprolegniomycetes</taxon>
        <taxon>Saprolegniales</taxon>
        <taxon>Verrucalvaceae</taxon>
        <taxon>Aphanomyces</taxon>
    </lineage>
</organism>
<feature type="compositionally biased region" description="Acidic residues" evidence="1">
    <location>
        <begin position="2585"/>
        <end position="2606"/>
    </location>
</feature>
<dbReference type="EMBL" id="QUSY01000804">
    <property type="protein sequence ID" value="RHY27263.1"/>
    <property type="molecule type" value="Genomic_DNA"/>
</dbReference>
<feature type="compositionally biased region" description="Basic and acidic residues" evidence="1">
    <location>
        <begin position="1768"/>
        <end position="1777"/>
    </location>
</feature>
<sequence length="2606" mass="275210">MARTISVGTRVDGLYDGGDVWFPGVVDNLHGSTYSIQYDDGEREDAVPESRIRLHVAGTFSVGSRVLARYNRGEDVYGGVIADIDCDAQTYAISYDDGEYQGAVPFAFIVDESAPAESEQAETVSTSAGVENDSAVVAPLDQHSLQSKDDPTVKGSLDETTAEHRSAAPPDVPVVDEHASFHDNTTENNAMCASEAPSEPSNFDTLDVATCGQVPPVGIVARGLGMHEDGADIDAIASPEIVEGTVVSRPSSRPSSRRQSDRVPAVQENSTPHDLEMQPSPSASQPCVLDNPPATQVTIRPDPPAVEVVAAVAPDVVIVPVDVAATPSMIIASPPHEVEIVTKSRRTSQPMSMDSSDQASTAAGIADEALSSVLTHQQEIQTILKTIREPVVDNDSMIVVKNALAQLLQQLRISPHVTVDCCREHDGELALVQCVQANAGYSILVCFVFVIVRRMCSVSEAAFVKFIDLAVLDAVSSVMMRFPHDAVLQASACGVLATFAQATGIDIMLESQVAKLIVQVLHDHQTLNHYSRQVHFYACEGTVVQETAKGILQKKDLRLSGDLFESTKPHKPKQSQTKSSHESVRKQSKLQLKAATGGGDFTPSKTTLFSRNTMAPAPQLSHNVADSLTKIQQNSLKKPSTALEFSMGSSAPSSVKKPSSLSDAFPATKHTFTPFEVKLEKRLIQASHSKGILASSPMVSAQDRENILLRTYGVPTIRNIDRLRGLPTSTSARRGGVTSSSSVHEKSLAARPPTIPGQEPTLQRRGVAPRPLSKSGGSTPKKPAMTPSKPARATTPIKVVKQNLSKSNLTAPVVPPSDLTQLATQLFHAVDGAAVVSVDHVPVAETRLSFSDKLHEMIKKAEVALCRPPSACNLSDCDDTVKFDPSQLPPQQPPRESKTHHTSHAPSPRGLPPASTKKSLHTPHAKTTDKPPIVPVTASTEKKARKRPQPPSHCPVEGRTLSTEANEGPPAVVESKHMPANAPLAPALGSSGSISTVVERIASATATPRDPSLPEQTSLLPMPKDRLEPLVEPAVMHDTSVVMHAEEHAANAEPPIEFLDTARPIDASASIDNLPANDDFDAAGDVSIRSDESVLTASRGAVKSVEEDVEEQPSAVPAEASYEDDDFEQAEEIDEDGDNGADVASPAVPCDATAAVVVVVVLDKEVHSANEIQDAEGSVPDMRIDSLLSQQSTSFEKVGLAASTAQTGDARNDSVQGNHEKCGDNGVVGEMDATQDASIPGGTTADVITAQETENSSPFEPHFELPKDGTSCSGCLDILKARDGAVEATPFCTAISPSTSNDTLLETSPTDEATPGAMSPLDSPTEGEVPISMVGMPVNVGQRYDAEEFDSPDHSTTLARDEVVDSAHGHSEQQDENHTIPTEESDDADIPSDHHGAAESPVIHEPPEPSHPQDNPQHLQYRGSEVEATTGGTSDTTRLGATEESPSSHRDKSQMSEIPDEPLVGELPLDLLGHASRTENASGLAAKDTSGRLFTPANIDATAMESPQLVPTNGPSTDLGDTPHEATDNILQIAPQSVISPRRETDPDNDLPTTSENVTERQRDATTSNFSECIGSNDVSVDELLNIKMECDGLSKSDVVNEPSNDLASPSSPFDEDNPTENHAPDATNAGVVAGNVGRAEPSADENVRDDVKSEGGMSSQVDLASSSCKSAVDVVDTSPLFAYTTDCDSTAQAIADVGESGRNRCESTSAHHERTEACATTHPVPPVEGWNFALLRAAEDIGAYEDDEFEHLATDRSSSDAATDGVTTERVDRDSTVSDVATPSWPSSSTEGAQGSEDMKVQDQRIVPTEAAPTYRTEGTTDIGTEIAFSKVEEALECFVTKDDASGVCNAMSSSGLQPLESANSATDSSALASKPTCQSSSTEPDDVVVPDGDALDFHEQKNEPERLPTPRLHEAMPDVVEPVELQLLVDASSGSMDGRLPDASHEIESTQRPVSDGVGNGDAGNPAHHDIELEAVENLMVHAADNPASEMPPFVSEQIEEREDASSEANATNDAMATGPEVAPTVDEPAGHDAHLDDPYGDDFEGHDDEHDVVHSEDSATTAEAAQGVNHLNLGLPAVNLGAPKQAAVDTLRSVNAADDASNIPTSDSDYRNHDGAVTKCDVAPEPRVSDVDVSAVPDATTPDSDQCKPAVAIAGDGEEEPVLRDDAAAFSRSATDEAIDMGAQGSSTDRPPSVEKVTSDSFSDAAPCRAIADSETIRQVVDATMTVAADTTVVPPTNRQDTLMHELRDVEAPESGVSPLSDNAEEHARHDLYREDFEGVETDRGDPEATSDEAPVARFAQPETIHSALDPRGSGPERAFKIDSARLVSHDVEETVAPRELGCSDVVDDNEYDRSSHEEPTSMQDIEALNESTQRELHATKDLGAASAQPDAVAPLERDVDSVNADVLLDGQAQDGNAPIVATVDLDAHDVSVALAPTARPHNLPDVAPIAVALAGLSQADQPSPADSALSSENGFANPSAPSTGRDADVGKMAKADVALAETDYMPPSGKAAPTSEISLEEHGHGATSPAESMPYSDDGFASSAPATGRDTLDGAPDSAPPDQQSIVDDVTVDHGSGILDDGQESIDGGDVDDIYGQDDFEE</sequence>
<feature type="region of interest" description="Disordered" evidence="1">
    <location>
        <begin position="1364"/>
        <end position="1468"/>
    </location>
</feature>
<evidence type="ECO:0000256" key="1">
    <source>
        <dbReference type="SAM" id="MobiDB-lite"/>
    </source>
</evidence>
<feature type="compositionally biased region" description="Polar residues" evidence="1">
    <location>
        <begin position="1778"/>
        <end position="1794"/>
    </location>
</feature>
<evidence type="ECO:0000313" key="2">
    <source>
        <dbReference type="EMBL" id="RHY27263.1"/>
    </source>
</evidence>
<feature type="compositionally biased region" description="Polar residues" evidence="1">
    <location>
        <begin position="2472"/>
        <end position="2486"/>
    </location>
</feature>
<feature type="region of interest" description="Disordered" evidence="1">
    <location>
        <begin position="1999"/>
        <end position="2063"/>
    </location>
</feature>
<feature type="region of interest" description="Disordered" evidence="1">
    <location>
        <begin position="242"/>
        <end position="291"/>
    </location>
</feature>
<feature type="region of interest" description="Disordered" evidence="1">
    <location>
        <begin position="1858"/>
        <end position="1894"/>
    </location>
</feature>
<dbReference type="Gene3D" id="2.30.30.140">
    <property type="match status" value="2"/>
</dbReference>
<feature type="region of interest" description="Disordered" evidence="1">
    <location>
        <begin position="1099"/>
        <end position="1127"/>
    </location>
</feature>
<evidence type="ECO:0008006" key="4">
    <source>
        <dbReference type="Google" id="ProtNLM"/>
    </source>
</evidence>
<feature type="compositionally biased region" description="Polar residues" evidence="1">
    <location>
        <begin position="1602"/>
        <end position="1612"/>
    </location>
</feature>
<dbReference type="Proteomes" id="UP000285060">
    <property type="component" value="Unassembled WGS sequence"/>
</dbReference>
<feature type="region of interest" description="Disordered" evidence="1">
    <location>
        <begin position="2101"/>
        <end position="2120"/>
    </location>
</feature>
<feature type="region of interest" description="Disordered" evidence="1">
    <location>
        <begin position="1506"/>
        <end position="1525"/>
    </location>
</feature>
<comment type="caution">
    <text evidence="2">The sequence shown here is derived from an EMBL/GenBank/DDBJ whole genome shotgun (WGS) entry which is preliminary data.</text>
</comment>
<feature type="region of interest" description="Disordered" evidence="1">
    <location>
        <begin position="1596"/>
        <end position="1659"/>
    </location>
</feature>
<feature type="region of interest" description="Disordered" evidence="1">
    <location>
        <begin position="1532"/>
        <end position="1574"/>
    </location>
</feature>
<feature type="region of interest" description="Disordered" evidence="1">
    <location>
        <begin position="2505"/>
        <end position="2606"/>
    </location>
</feature>
<reference evidence="2 3" key="1">
    <citation type="submission" date="2018-08" db="EMBL/GenBank/DDBJ databases">
        <title>Aphanomyces genome sequencing and annotation.</title>
        <authorList>
            <person name="Minardi D."/>
            <person name="Oidtmann B."/>
            <person name="Van Der Giezen M."/>
            <person name="Studholme D.J."/>
        </authorList>
    </citation>
    <scope>NUCLEOTIDE SEQUENCE [LARGE SCALE GENOMIC DNA]</scope>
    <source>
        <strain evidence="2 3">NJM0002</strain>
    </source>
</reference>
<feature type="compositionally biased region" description="Polar residues" evidence="1">
    <location>
        <begin position="1858"/>
        <end position="1884"/>
    </location>
</feature>
<feature type="region of interest" description="Disordered" evidence="1">
    <location>
        <begin position="140"/>
        <end position="174"/>
    </location>
</feature>
<accession>A0A3R6VIS8</accession>
<feature type="region of interest" description="Disordered" evidence="1">
    <location>
        <begin position="2462"/>
        <end position="2493"/>
    </location>
</feature>
<feature type="compositionally biased region" description="Basic and acidic residues" evidence="1">
    <location>
        <begin position="2111"/>
        <end position="2120"/>
    </location>
</feature>
<feature type="compositionally biased region" description="Polar residues" evidence="1">
    <location>
        <begin position="727"/>
        <end position="742"/>
    </location>
</feature>
<feature type="region of interest" description="Disordered" evidence="1">
    <location>
        <begin position="1296"/>
        <end position="1331"/>
    </location>
</feature>
<dbReference type="VEuPathDB" id="FungiDB:H310_03241"/>
<feature type="region of interest" description="Disordered" evidence="1">
    <location>
        <begin position="563"/>
        <end position="607"/>
    </location>
</feature>
<feature type="region of interest" description="Disordered" evidence="1">
    <location>
        <begin position="725"/>
        <end position="795"/>
    </location>
</feature>
<feature type="compositionally biased region" description="Polar residues" evidence="1">
    <location>
        <begin position="1430"/>
        <end position="1439"/>
    </location>
</feature>
<feature type="region of interest" description="Disordered" evidence="1">
    <location>
        <begin position="2184"/>
        <end position="2204"/>
    </location>
</feature>
<gene>
    <name evidence="2" type="ORF">DYB32_006895</name>
</gene>
<feature type="region of interest" description="Disordered" evidence="1">
    <location>
        <begin position="1753"/>
        <end position="1818"/>
    </location>
</feature>
<feature type="compositionally biased region" description="Polar residues" evidence="1">
    <location>
        <begin position="1296"/>
        <end position="1311"/>
    </location>
</feature>
<proteinExistence type="predicted"/>
<feature type="compositionally biased region" description="Basic and acidic residues" evidence="1">
    <location>
        <begin position="2050"/>
        <end position="2060"/>
    </location>
</feature>
<keyword evidence="3" id="KW-1185">Reference proteome</keyword>
<name>A0A3R6VIS8_9STRA</name>
<dbReference type="CDD" id="cd04508">
    <property type="entry name" value="Tudor_SF"/>
    <property type="match status" value="1"/>
</dbReference>
<feature type="region of interest" description="Disordered" evidence="1">
    <location>
        <begin position="883"/>
        <end position="975"/>
    </location>
</feature>
<evidence type="ECO:0000313" key="3">
    <source>
        <dbReference type="Proteomes" id="UP000285060"/>
    </source>
</evidence>